<keyword evidence="6 9" id="KW-0472">Membrane</keyword>
<sequence>MKKNLPVTNNQCVFPSGQRLISATDLQGNLTYCNEEFASISGYSREELIGSPHNIVRHPDMPEAVFKQMWSYLRSGRSWMGVVKNRCKNGDFYWVSAYVTPIMEDGRLTGYESVRVNPTRKQIERAELLYARLLIGKPAIPLLRKFMVVLCRYVVSIIAGMVACGATLLLPSLAALSVTFILFLASGWWICARQEKVLKAIFKTVPHAFKDSLSSLTYSDRPGSLGELELILLSEDARLKTALTRLDDLAGKVAEAASHASLLSTQIEHALVEQRAETDMTAAAMTEMAASISEVSGHVHQTATEAETAHGLAVQGDKVAGTSREAIQLLATTVTNISNAVDNLARETQQIMSAAEVIQSIADQTNLLALNAAIEAARAGEQGRGFAVVADEVRALASKTRVSTQEIQRVIETLKKGTDEAVDIARIGTVEADHGVQQVIQVQGALEGIREAVGRISGMSQQMAAASEEQSHVAEDIAQQINNVADTVEHTAKSSHAAVIRAGELETTSRGLHALVERFNR</sequence>
<feature type="domain" description="Methyl-accepting transducer" evidence="10">
    <location>
        <begin position="249"/>
        <end position="485"/>
    </location>
</feature>
<dbReference type="PANTHER" id="PTHR32089">
    <property type="entry name" value="METHYL-ACCEPTING CHEMOTAXIS PROTEIN MCPB"/>
    <property type="match status" value="1"/>
</dbReference>
<comment type="caution">
    <text evidence="12">The sequence shown here is derived from an EMBL/GenBank/DDBJ whole genome shotgun (WGS) entry which is preliminary data.</text>
</comment>
<evidence type="ECO:0000256" key="2">
    <source>
        <dbReference type="ARBA" id="ARBA00022475"/>
    </source>
</evidence>
<evidence type="ECO:0000259" key="10">
    <source>
        <dbReference type="PROSITE" id="PS50111"/>
    </source>
</evidence>
<evidence type="ECO:0000256" key="8">
    <source>
        <dbReference type="PROSITE-ProRule" id="PRU00284"/>
    </source>
</evidence>
<evidence type="ECO:0000256" key="3">
    <source>
        <dbReference type="ARBA" id="ARBA00022481"/>
    </source>
</evidence>
<reference evidence="12 13" key="1">
    <citation type="submission" date="2024-01" db="EMBL/GenBank/DDBJ databases">
        <title>Unpublished Manusciprt.</title>
        <authorList>
            <person name="Duman M."/>
            <person name="Valdes E.G."/>
            <person name="Ajmi N."/>
            <person name="Altun S."/>
            <person name="Saticioglu I.B."/>
        </authorList>
    </citation>
    <scope>NUCLEOTIDE SEQUENCE [LARGE SCALE GENOMIC DNA]</scope>
    <source>
        <strain evidence="12 13">148P</strain>
    </source>
</reference>
<keyword evidence="13" id="KW-1185">Reference proteome</keyword>
<dbReference type="Proteomes" id="UP001335100">
    <property type="component" value="Unassembled WGS sequence"/>
</dbReference>
<dbReference type="SUPFAM" id="SSF58104">
    <property type="entry name" value="Methyl-accepting chemotaxis protein (MCP) signaling domain"/>
    <property type="match status" value="1"/>
</dbReference>
<dbReference type="InterPro" id="IPR013655">
    <property type="entry name" value="PAS_fold_3"/>
</dbReference>
<protein>
    <submittedName>
        <fullName evidence="12">PAS domain-containing methyl-accepting chemotaxis protein</fullName>
    </submittedName>
</protein>
<feature type="domain" description="PAS" evidence="11">
    <location>
        <begin position="21"/>
        <end position="76"/>
    </location>
</feature>
<dbReference type="InterPro" id="IPR004089">
    <property type="entry name" value="MCPsignal_dom"/>
</dbReference>
<dbReference type="InterPro" id="IPR000014">
    <property type="entry name" value="PAS"/>
</dbReference>
<dbReference type="CDD" id="cd00130">
    <property type="entry name" value="PAS"/>
    <property type="match status" value="1"/>
</dbReference>
<proteinExistence type="predicted"/>
<keyword evidence="3" id="KW-0488">Methylation</keyword>
<dbReference type="EMBL" id="JAZDQJ010000027">
    <property type="protein sequence ID" value="MEE1935636.1"/>
    <property type="molecule type" value="Genomic_DNA"/>
</dbReference>
<evidence type="ECO:0000313" key="12">
    <source>
        <dbReference type="EMBL" id="MEE1935636.1"/>
    </source>
</evidence>
<evidence type="ECO:0000256" key="7">
    <source>
        <dbReference type="ARBA" id="ARBA00023224"/>
    </source>
</evidence>
<evidence type="ECO:0000256" key="9">
    <source>
        <dbReference type="SAM" id="Phobius"/>
    </source>
</evidence>
<keyword evidence="7 8" id="KW-0807">Transducer</keyword>
<evidence type="ECO:0000256" key="5">
    <source>
        <dbReference type="ARBA" id="ARBA00022989"/>
    </source>
</evidence>
<dbReference type="PROSITE" id="PS50111">
    <property type="entry name" value="CHEMOTAXIS_TRANSDUC_2"/>
    <property type="match status" value="1"/>
</dbReference>
<evidence type="ECO:0000256" key="6">
    <source>
        <dbReference type="ARBA" id="ARBA00023136"/>
    </source>
</evidence>
<dbReference type="SMART" id="SM00283">
    <property type="entry name" value="MA"/>
    <property type="match status" value="1"/>
</dbReference>
<evidence type="ECO:0000256" key="1">
    <source>
        <dbReference type="ARBA" id="ARBA00004236"/>
    </source>
</evidence>
<gene>
    <name evidence="12" type="ORF">V0R50_20580</name>
</gene>
<dbReference type="Gene3D" id="3.30.450.20">
    <property type="entry name" value="PAS domain"/>
    <property type="match status" value="1"/>
</dbReference>
<feature type="transmembrane region" description="Helical" evidence="9">
    <location>
        <begin position="146"/>
        <end position="168"/>
    </location>
</feature>
<accession>A0ABU7HVU6</accession>
<dbReference type="CDD" id="cd11386">
    <property type="entry name" value="MCP_signal"/>
    <property type="match status" value="1"/>
</dbReference>
<dbReference type="SUPFAM" id="SSF55785">
    <property type="entry name" value="PYP-like sensor domain (PAS domain)"/>
    <property type="match status" value="1"/>
</dbReference>
<evidence type="ECO:0000256" key="4">
    <source>
        <dbReference type="ARBA" id="ARBA00022692"/>
    </source>
</evidence>
<dbReference type="PANTHER" id="PTHR32089:SF74">
    <property type="entry name" value="METHYL-ACCEPTING CHEMOTAXIS PROTEIN AER"/>
    <property type="match status" value="1"/>
</dbReference>
<dbReference type="Gene3D" id="1.10.287.950">
    <property type="entry name" value="Methyl-accepting chemotaxis protein"/>
    <property type="match status" value="1"/>
</dbReference>
<keyword evidence="2" id="KW-1003">Cell membrane</keyword>
<dbReference type="NCBIfam" id="TIGR00229">
    <property type="entry name" value="sensory_box"/>
    <property type="match status" value="1"/>
</dbReference>
<dbReference type="Pfam" id="PF00015">
    <property type="entry name" value="MCPsignal"/>
    <property type="match status" value="1"/>
</dbReference>
<evidence type="ECO:0000259" key="11">
    <source>
        <dbReference type="PROSITE" id="PS50112"/>
    </source>
</evidence>
<keyword evidence="4 9" id="KW-0812">Transmembrane</keyword>
<evidence type="ECO:0000313" key="13">
    <source>
        <dbReference type="Proteomes" id="UP001335100"/>
    </source>
</evidence>
<comment type="subcellular location">
    <subcellularLocation>
        <location evidence="1">Cell membrane</location>
    </subcellularLocation>
</comment>
<dbReference type="SMART" id="SM00091">
    <property type="entry name" value="PAS"/>
    <property type="match status" value="1"/>
</dbReference>
<keyword evidence="5 9" id="KW-1133">Transmembrane helix</keyword>
<organism evidence="12 13">
    <name type="scientific">Pseudomonas ulcerans</name>
    <dbReference type="NCBI Taxonomy" id="3115852"/>
    <lineage>
        <taxon>Bacteria</taxon>
        <taxon>Pseudomonadati</taxon>
        <taxon>Pseudomonadota</taxon>
        <taxon>Gammaproteobacteria</taxon>
        <taxon>Pseudomonadales</taxon>
        <taxon>Pseudomonadaceae</taxon>
        <taxon>Pseudomonas</taxon>
    </lineage>
</organism>
<dbReference type="Pfam" id="PF08447">
    <property type="entry name" value="PAS_3"/>
    <property type="match status" value="1"/>
</dbReference>
<name>A0ABU7HVU6_9PSED</name>
<dbReference type="InterPro" id="IPR035965">
    <property type="entry name" value="PAS-like_dom_sf"/>
</dbReference>
<dbReference type="PROSITE" id="PS50112">
    <property type="entry name" value="PAS"/>
    <property type="match status" value="1"/>
</dbReference>